<keyword evidence="1" id="KW-0614">Plasmid</keyword>
<dbReference type="Pfam" id="PF12840">
    <property type="entry name" value="HTH_20"/>
    <property type="match status" value="1"/>
</dbReference>
<protein>
    <submittedName>
        <fullName evidence="1">Helix-turn-helix transcriptional regulator</fullName>
    </submittedName>
</protein>
<evidence type="ECO:0000313" key="1">
    <source>
        <dbReference type="EMBL" id="QLG64220.1"/>
    </source>
</evidence>
<proteinExistence type="predicted"/>
<accession>A0A7D5QEM4</accession>
<dbReference type="KEGG" id="halu:HUG12_20770"/>
<dbReference type="AlphaFoldDB" id="A0A7D5QEM4"/>
<dbReference type="SUPFAM" id="SSF46785">
    <property type="entry name" value="Winged helix' DNA-binding domain"/>
    <property type="match status" value="1"/>
</dbReference>
<dbReference type="Proteomes" id="UP000509626">
    <property type="component" value="Plasmid unnamed1"/>
</dbReference>
<gene>
    <name evidence="1" type="ORF">HUG12_20770</name>
</gene>
<name>A0A7D5QEM4_9EURY</name>
<organism evidence="1 2">
    <name type="scientific">Halorarum salinum</name>
    <dbReference type="NCBI Taxonomy" id="2743089"/>
    <lineage>
        <taxon>Archaea</taxon>
        <taxon>Methanobacteriati</taxon>
        <taxon>Methanobacteriota</taxon>
        <taxon>Stenosarchaea group</taxon>
        <taxon>Halobacteria</taxon>
        <taxon>Halobacteriales</taxon>
        <taxon>Haloferacaceae</taxon>
        <taxon>Halorarum</taxon>
    </lineage>
</organism>
<geneLocation type="plasmid" evidence="1 2">
    <name>unnamed1</name>
</geneLocation>
<reference evidence="1 2" key="1">
    <citation type="submission" date="2020-06" db="EMBL/GenBank/DDBJ databases">
        <title>NJ-3-1, isolated from saline soil.</title>
        <authorList>
            <person name="Cui H.L."/>
            <person name="Shi X."/>
        </authorList>
    </citation>
    <scope>NUCLEOTIDE SEQUENCE [LARGE SCALE GENOMIC DNA]</scope>
    <source>
        <strain evidence="1 2">NJ-3-1</strain>
        <plasmid evidence="1 2">unnamed1</plasmid>
    </source>
</reference>
<dbReference type="Gene3D" id="1.10.10.10">
    <property type="entry name" value="Winged helix-like DNA-binding domain superfamily/Winged helix DNA-binding domain"/>
    <property type="match status" value="1"/>
</dbReference>
<dbReference type="InterPro" id="IPR036390">
    <property type="entry name" value="WH_DNA-bd_sf"/>
</dbReference>
<sequence length="286" mass="31169">MKLDADDRTVLAALGAEPRPVDALADELDVPPDELDDRLRELADNGLVADLGEGRYRRTDSGRRVLATSSGATDNRIDTTPAVERTLAAFDLGPDEAEAVRGVYAFLRYWGRATPDELVDAIYGEDPAGYASGDEWWTGCVREPLSALPDVRPPSEPTASWRYVGAPEAATPGADGTRRLARPGRQPYGSVKHALESLPLAPAEREAVRAAFGVLRRRGAASEPDIAAATYPAHPAGHPTPEAWWDGLVRDAFRRLPGVTYGPGGVWRYRQRIGRVTSRERRRPEP</sequence>
<dbReference type="EMBL" id="CP058580">
    <property type="protein sequence ID" value="QLG64220.1"/>
    <property type="molecule type" value="Genomic_DNA"/>
</dbReference>
<dbReference type="InterPro" id="IPR036388">
    <property type="entry name" value="WH-like_DNA-bd_sf"/>
</dbReference>
<keyword evidence="2" id="KW-1185">Reference proteome</keyword>
<evidence type="ECO:0000313" key="2">
    <source>
        <dbReference type="Proteomes" id="UP000509626"/>
    </source>
</evidence>
<dbReference type="OrthoDB" id="189973at2157"/>